<dbReference type="OrthoDB" id="7691642at2759"/>
<feature type="compositionally biased region" description="Basic and acidic residues" evidence="1">
    <location>
        <begin position="94"/>
        <end position="107"/>
    </location>
</feature>
<protein>
    <submittedName>
        <fullName evidence="2">Uncharacterized protein</fullName>
    </submittedName>
</protein>
<evidence type="ECO:0000313" key="3">
    <source>
        <dbReference type="Proteomes" id="UP000250275"/>
    </source>
</evidence>
<evidence type="ECO:0000313" key="2">
    <source>
        <dbReference type="EMBL" id="OAD54511.1"/>
    </source>
</evidence>
<dbReference type="Proteomes" id="UP000250275">
    <property type="component" value="Unassembled WGS sequence"/>
</dbReference>
<reference evidence="2 3" key="1">
    <citation type="submission" date="2015-07" db="EMBL/GenBank/DDBJ databases">
        <title>The genome of Eufriesea mexicana.</title>
        <authorList>
            <person name="Pan H."/>
            <person name="Kapheim K."/>
        </authorList>
    </citation>
    <scope>NUCLEOTIDE SEQUENCE [LARGE SCALE GENOMIC DNA]</scope>
    <source>
        <strain evidence="2">0111107269</strain>
        <tissue evidence="2">Whole body</tissue>
    </source>
</reference>
<feature type="compositionally biased region" description="Polar residues" evidence="1">
    <location>
        <begin position="108"/>
        <end position="118"/>
    </location>
</feature>
<dbReference type="EMBL" id="KQ764513">
    <property type="protein sequence ID" value="OAD54511.1"/>
    <property type="molecule type" value="Genomic_DNA"/>
</dbReference>
<gene>
    <name evidence="2" type="ORF">WN48_06700</name>
</gene>
<dbReference type="AlphaFoldDB" id="A0A310S8G9"/>
<proteinExistence type="predicted"/>
<organism evidence="2 3">
    <name type="scientific">Eufriesea mexicana</name>
    <dbReference type="NCBI Taxonomy" id="516756"/>
    <lineage>
        <taxon>Eukaryota</taxon>
        <taxon>Metazoa</taxon>
        <taxon>Ecdysozoa</taxon>
        <taxon>Arthropoda</taxon>
        <taxon>Hexapoda</taxon>
        <taxon>Insecta</taxon>
        <taxon>Pterygota</taxon>
        <taxon>Neoptera</taxon>
        <taxon>Endopterygota</taxon>
        <taxon>Hymenoptera</taxon>
        <taxon>Apocrita</taxon>
        <taxon>Aculeata</taxon>
        <taxon>Apoidea</taxon>
        <taxon>Anthophila</taxon>
        <taxon>Apidae</taxon>
        <taxon>Eufriesea</taxon>
    </lineage>
</organism>
<sequence length="118" mass="12877">MATRLAPLVRSRFRTDAKVTKCRSTKRESYCTAHISYCFILSPVDVALGGLTTPSISAATKRKRRRTLNSNCCIKRKSTALSETTEDAANDGASPEKKTRLDEKCAETESNGDAESTA</sequence>
<accession>A0A310S8G9</accession>
<evidence type="ECO:0000256" key="1">
    <source>
        <dbReference type="SAM" id="MobiDB-lite"/>
    </source>
</evidence>
<feature type="region of interest" description="Disordered" evidence="1">
    <location>
        <begin position="81"/>
        <end position="118"/>
    </location>
</feature>
<keyword evidence="3" id="KW-1185">Reference proteome</keyword>
<name>A0A310S8G9_9HYME</name>